<feature type="region of interest" description="Disordered" evidence="6">
    <location>
        <begin position="1"/>
        <end position="23"/>
    </location>
</feature>
<dbReference type="InterPro" id="IPR050370">
    <property type="entry name" value="HES_HEY"/>
</dbReference>
<keyword evidence="10" id="KW-1185">Reference proteome</keyword>
<dbReference type="Pfam" id="PF00010">
    <property type="entry name" value="HLH"/>
    <property type="match status" value="1"/>
</dbReference>
<dbReference type="EMBL" id="SCEB01000168">
    <property type="protein sequence ID" value="RXN00533.1"/>
    <property type="molecule type" value="Genomic_DNA"/>
</dbReference>
<dbReference type="GO" id="GO:0046983">
    <property type="term" value="F:protein dimerization activity"/>
    <property type="evidence" value="ECO:0007669"/>
    <property type="project" value="InterPro"/>
</dbReference>
<comment type="caution">
    <text evidence="9">The sequence shown here is derived from an EMBL/GenBank/DDBJ whole genome shotgun (WGS) entry which is preliminary data.</text>
</comment>
<dbReference type="GO" id="GO:0005634">
    <property type="term" value="C:nucleus"/>
    <property type="evidence" value="ECO:0007669"/>
    <property type="project" value="UniProtKB-SubCell"/>
</dbReference>
<gene>
    <name evidence="9" type="ORF">EOD39_9292</name>
</gene>
<keyword evidence="2" id="KW-0678">Repressor</keyword>
<dbReference type="Gene3D" id="4.10.280.10">
    <property type="entry name" value="Helix-loop-helix DNA-binding domain"/>
    <property type="match status" value="1"/>
</dbReference>
<evidence type="ECO:0000259" key="7">
    <source>
        <dbReference type="PROSITE" id="PS50888"/>
    </source>
</evidence>
<protein>
    <submittedName>
        <fullName evidence="9">Transcription cofactor HES-6</fullName>
    </submittedName>
</protein>
<dbReference type="AlphaFoldDB" id="A0A662YVL9"/>
<evidence type="ECO:0000256" key="6">
    <source>
        <dbReference type="SAM" id="MobiDB-lite"/>
    </source>
</evidence>
<feature type="domain" description="BHLH" evidence="7">
    <location>
        <begin position="15"/>
        <end position="64"/>
    </location>
</feature>
<keyword evidence="5" id="KW-0539">Nucleus</keyword>
<name>A0A662YVL9_ACIRT</name>
<evidence type="ECO:0000256" key="1">
    <source>
        <dbReference type="ARBA" id="ARBA00004123"/>
    </source>
</evidence>
<sequence length="213" mass="23504">MGHSNVDSVSSSKEQRKLRKPLVERKRRERINTCLDQLKEAVVGAFRLDAAPATTKTHQASNAALTPISNSDFTADSTVGLEAQQRYSTGYIQCVHELHNLLLTCEWMDKTLGARLLNHLLKSLPRSKQETCTPALRPATPVTPCCPPHHLQGSPVSCGAAPDQQFGGCDVSFARDVASENREPAPDYPSGPMRQQACRLFNIPGSLDMWRPW</sequence>
<dbReference type="Pfam" id="PF07527">
    <property type="entry name" value="Hairy_orange"/>
    <property type="match status" value="1"/>
</dbReference>
<dbReference type="PANTHER" id="PTHR10985">
    <property type="entry name" value="BASIC HELIX-LOOP-HELIX TRANSCRIPTION FACTOR, HES-RELATED"/>
    <property type="match status" value="1"/>
</dbReference>
<dbReference type="SUPFAM" id="SSF47459">
    <property type="entry name" value="HLH, helix-loop-helix DNA-binding domain"/>
    <property type="match status" value="1"/>
</dbReference>
<dbReference type="SUPFAM" id="SSF158457">
    <property type="entry name" value="Orange domain-like"/>
    <property type="match status" value="1"/>
</dbReference>
<evidence type="ECO:0000256" key="4">
    <source>
        <dbReference type="ARBA" id="ARBA00023163"/>
    </source>
</evidence>
<evidence type="ECO:0000313" key="10">
    <source>
        <dbReference type="Proteomes" id="UP000289886"/>
    </source>
</evidence>
<evidence type="ECO:0000259" key="8">
    <source>
        <dbReference type="PROSITE" id="PS51054"/>
    </source>
</evidence>
<evidence type="ECO:0000256" key="5">
    <source>
        <dbReference type="ARBA" id="ARBA00023242"/>
    </source>
</evidence>
<accession>A0A662YVL9</accession>
<dbReference type="GO" id="GO:0006355">
    <property type="term" value="P:regulation of DNA-templated transcription"/>
    <property type="evidence" value="ECO:0007669"/>
    <property type="project" value="InterPro"/>
</dbReference>
<comment type="subcellular location">
    <subcellularLocation>
        <location evidence="1">Nucleus</location>
    </subcellularLocation>
</comment>
<dbReference type="Proteomes" id="UP000289886">
    <property type="component" value="Unassembled WGS sequence"/>
</dbReference>
<feature type="compositionally biased region" description="Polar residues" evidence="6">
    <location>
        <begin position="1"/>
        <end position="12"/>
    </location>
</feature>
<dbReference type="PROSITE" id="PS50888">
    <property type="entry name" value="BHLH"/>
    <property type="match status" value="1"/>
</dbReference>
<organism evidence="9 10">
    <name type="scientific">Acipenser ruthenus</name>
    <name type="common">Sterlet sturgeon</name>
    <dbReference type="NCBI Taxonomy" id="7906"/>
    <lineage>
        <taxon>Eukaryota</taxon>
        <taxon>Metazoa</taxon>
        <taxon>Chordata</taxon>
        <taxon>Craniata</taxon>
        <taxon>Vertebrata</taxon>
        <taxon>Euteleostomi</taxon>
        <taxon>Actinopterygii</taxon>
        <taxon>Chondrostei</taxon>
        <taxon>Acipenseriformes</taxon>
        <taxon>Acipenseridae</taxon>
        <taxon>Acipenser</taxon>
    </lineage>
</organism>
<keyword evidence="3" id="KW-0805">Transcription regulation</keyword>
<dbReference type="InterPro" id="IPR003650">
    <property type="entry name" value="Orange_dom"/>
</dbReference>
<dbReference type="PROSITE" id="PS51054">
    <property type="entry name" value="ORANGE"/>
    <property type="match status" value="1"/>
</dbReference>
<reference evidence="9 10" key="1">
    <citation type="submission" date="2019-01" db="EMBL/GenBank/DDBJ databases">
        <title>Draft Genome and Complete Hox-Cluster Characterization of the Sterlet Sturgeon (Acipenser ruthenus).</title>
        <authorList>
            <person name="Wei Q."/>
        </authorList>
    </citation>
    <scope>NUCLEOTIDE SEQUENCE [LARGE SCALE GENOMIC DNA]</scope>
    <source>
        <strain evidence="9">WHYD16114868_AA</strain>
        <tissue evidence="9">Blood</tissue>
    </source>
</reference>
<proteinExistence type="predicted"/>
<evidence type="ECO:0000256" key="3">
    <source>
        <dbReference type="ARBA" id="ARBA00023015"/>
    </source>
</evidence>
<dbReference type="InterPro" id="IPR036638">
    <property type="entry name" value="HLH_DNA-bd_sf"/>
</dbReference>
<dbReference type="InterPro" id="IPR011598">
    <property type="entry name" value="bHLH_dom"/>
</dbReference>
<keyword evidence="4" id="KW-0804">Transcription</keyword>
<feature type="domain" description="Orange" evidence="8">
    <location>
        <begin position="87"/>
        <end position="120"/>
    </location>
</feature>
<dbReference type="GO" id="GO:0003677">
    <property type="term" value="F:DNA binding"/>
    <property type="evidence" value="ECO:0007669"/>
    <property type="project" value="InterPro"/>
</dbReference>
<evidence type="ECO:0000256" key="2">
    <source>
        <dbReference type="ARBA" id="ARBA00022491"/>
    </source>
</evidence>
<evidence type="ECO:0000313" key="9">
    <source>
        <dbReference type="EMBL" id="RXN00533.1"/>
    </source>
</evidence>